<keyword evidence="1" id="KW-1133">Transmembrane helix</keyword>
<proteinExistence type="predicted"/>
<dbReference type="Proteomes" id="UP000448943">
    <property type="component" value="Unassembled WGS sequence"/>
</dbReference>
<comment type="caution">
    <text evidence="2">The sequence shown here is derived from an EMBL/GenBank/DDBJ whole genome shotgun (WGS) entry which is preliminary data.</text>
</comment>
<keyword evidence="3" id="KW-1185">Reference proteome</keyword>
<feature type="transmembrane region" description="Helical" evidence="1">
    <location>
        <begin position="6"/>
        <end position="29"/>
    </location>
</feature>
<reference evidence="2 3" key="1">
    <citation type="submission" date="2019-01" db="EMBL/GenBank/DDBJ databases">
        <title>Chengkuizengella sp. nov., isolated from deep-sea sediment of East Pacific Ocean.</title>
        <authorList>
            <person name="Yang J."/>
            <person name="Lai Q."/>
            <person name="Shao Z."/>
        </authorList>
    </citation>
    <scope>NUCLEOTIDE SEQUENCE [LARGE SCALE GENOMIC DNA]</scope>
    <source>
        <strain evidence="2 3">YPA3-1-1</strain>
    </source>
</reference>
<dbReference type="Gene3D" id="3.30.1490.480">
    <property type="entry name" value="Endolytic murein transglycosylase"/>
    <property type="match status" value="1"/>
</dbReference>
<keyword evidence="1" id="KW-0812">Transmembrane</keyword>
<dbReference type="EMBL" id="SIJB01000001">
    <property type="protein sequence ID" value="NBI27389.1"/>
    <property type="molecule type" value="Genomic_DNA"/>
</dbReference>
<protein>
    <submittedName>
        <fullName evidence="2">Uncharacterized protein</fullName>
    </submittedName>
</protein>
<organism evidence="2 3">
    <name type="scientific">Chengkuizengella marina</name>
    <dbReference type="NCBI Taxonomy" id="2507566"/>
    <lineage>
        <taxon>Bacteria</taxon>
        <taxon>Bacillati</taxon>
        <taxon>Bacillota</taxon>
        <taxon>Bacilli</taxon>
        <taxon>Bacillales</taxon>
        <taxon>Paenibacillaceae</taxon>
        <taxon>Chengkuizengella</taxon>
    </lineage>
</organism>
<name>A0A6N9PV38_9BACL</name>
<accession>A0A6N9PV38</accession>
<dbReference type="RefSeq" id="WP_160643279.1">
    <property type="nucleotide sequence ID" value="NZ_SIJB01000001.1"/>
</dbReference>
<evidence type="ECO:0000256" key="1">
    <source>
        <dbReference type="SAM" id="Phobius"/>
    </source>
</evidence>
<dbReference type="AlphaFoldDB" id="A0A6N9PV38"/>
<evidence type="ECO:0000313" key="3">
    <source>
        <dbReference type="Proteomes" id="UP000448943"/>
    </source>
</evidence>
<keyword evidence="1" id="KW-0472">Membrane</keyword>
<sequence length="153" mass="17921">MLRHKYFYYGFGIGMALTALLLLCNTFVITDITPKKQEMNVFELKEAASELNYTIYPSNETRFTQEQFNVKIDQMLKDNSMNTNPPETKAFLIQEGMNSNDVGIILFKLDLISEIEEFESMMTELNLHRKIKKGYYLFQKSDDLIYIITKITE</sequence>
<evidence type="ECO:0000313" key="2">
    <source>
        <dbReference type="EMBL" id="NBI27389.1"/>
    </source>
</evidence>
<dbReference type="OrthoDB" id="9832099at2"/>
<gene>
    <name evidence="2" type="ORF">ERL59_00205</name>
</gene>